<dbReference type="EMBL" id="QPJT01000036">
    <property type="protein sequence ID" value="RCX09339.1"/>
    <property type="molecule type" value="Genomic_DNA"/>
</dbReference>
<dbReference type="Gene3D" id="3.40.50.2300">
    <property type="match status" value="2"/>
</dbReference>
<dbReference type="AlphaFoldDB" id="A0A369AIW8"/>
<dbReference type="InterPro" id="IPR036390">
    <property type="entry name" value="WH_DNA-bd_sf"/>
</dbReference>
<feature type="domain" description="HTH gntR-type" evidence="4">
    <location>
        <begin position="7"/>
        <end position="75"/>
    </location>
</feature>
<sequence>MAKFVTIGKSKQFYDFLKNEILSGEYKADDKFPSIRDLSAQHGISSITVNSVISNLVNEGLLYVEQGRGTFVADRRQGSSKGRRMIGVMFFDFSMENNVEAGMFNAINEGLAEGYYVIPYNFYNKLDLFYKGLKGLTELGVDGMILVPPASEDYDPDMVKQIVGEDIPMVFINRKIPSIKADFFTMDFEAADYKATKHLLQMGRKSIALIKSDSPSHSRLMCNGYERAYREAGLDFSDKWLIEWHRGMNVAEEALRGILSSIDGLVGSDVIIYRLRKVLYESGKSIPEDIAIVGINDTVYSRFMRPSLTSVPFPSHEIGTAAIKAIISRLEMGRSEDISRIFETEIISRGSA</sequence>
<dbReference type="Pfam" id="PF00392">
    <property type="entry name" value="GntR"/>
    <property type="match status" value="1"/>
</dbReference>
<dbReference type="InterPro" id="IPR028082">
    <property type="entry name" value="Peripla_BP_I"/>
</dbReference>
<gene>
    <name evidence="5" type="ORF">DFR58_13615</name>
</gene>
<dbReference type="CDD" id="cd06267">
    <property type="entry name" value="PBP1_LacI_sugar_binding-like"/>
    <property type="match status" value="1"/>
</dbReference>
<dbReference type="PROSITE" id="PS50949">
    <property type="entry name" value="HTH_GNTR"/>
    <property type="match status" value="1"/>
</dbReference>
<keyword evidence="1" id="KW-0805">Transcription regulation</keyword>
<dbReference type="Proteomes" id="UP000253034">
    <property type="component" value="Unassembled WGS sequence"/>
</dbReference>
<keyword evidence="2 5" id="KW-0238">DNA-binding</keyword>
<dbReference type="CDD" id="cd07377">
    <property type="entry name" value="WHTH_GntR"/>
    <property type="match status" value="1"/>
</dbReference>
<keyword evidence="3" id="KW-0804">Transcription</keyword>
<evidence type="ECO:0000256" key="2">
    <source>
        <dbReference type="ARBA" id="ARBA00023125"/>
    </source>
</evidence>
<keyword evidence="6" id="KW-1185">Reference proteome</keyword>
<dbReference type="Gene3D" id="1.10.10.10">
    <property type="entry name" value="Winged helix-like DNA-binding domain superfamily/Winged helix DNA-binding domain"/>
    <property type="match status" value="1"/>
</dbReference>
<dbReference type="InterPro" id="IPR046335">
    <property type="entry name" value="LacI/GalR-like_sensor"/>
</dbReference>
<dbReference type="OrthoDB" id="43195at2"/>
<dbReference type="InterPro" id="IPR000524">
    <property type="entry name" value="Tscrpt_reg_HTH_GntR"/>
</dbReference>
<evidence type="ECO:0000256" key="1">
    <source>
        <dbReference type="ARBA" id="ARBA00023015"/>
    </source>
</evidence>
<dbReference type="SUPFAM" id="SSF46785">
    <property type="entry name" value="Winged helix' DNA-binding domain"/>
    <property type="match status" value="1"/>
</dbReference>
<accession>A0A369AIW8</accession>
<dbReference type="SMART" id="SM00345">
    <property type="entry name" value="HTH_GNTR"/>
    <property type="match status" value="1"/>
</dbReference>
<dbReference type="InterPro" id="IPR036388">
    <property type="entry name" value="WH-like_DNA-bd_sf"/>
</dbReference>
<proteinExistence type="predicted"/>
<name>A0A369AIW8_9FIRM</name>
<dbReference type="PANTHER" id="PTHR30146">
    <property type="entry name" value="LACI-RELATED TRANSCRIPTIONAL REPRESSOR"/>
    <property type="match status" value="1"/>
</dbReference>
<dbReference type="RefSeq" id="WP_114299882.1">
    <property type="nucleotide sequence ID" value="NZ_QPJT01000036.1"/>
</dbReference>
<dbReference type="PANTHER" id="PTHR30146:SF109">
    <property type="entry name" value="HTH-TYPE TRANSCRIPTIONAL REGULATOR GALS"/>
    <property type="match status" value="1"/>
</dbReference>
<evidence type="ECO:0000313" key="6">
    <source>
        <dbReference type="Proteomes" id="UP000253034"/>
    </source>
</evidence>
<dbReference type="Pfam" id="PF13377">
    <property type="entry name" value="Peripla_BP_3"/>
    <property type="match status" value="1"/>
</dbReference>
<comment type="caution">
    <text evidence="5">The sequence shown here is derived from an EMBL/GenBank/DDBJ whole genome shotgun (WGS) entry which is preliminary data.</text>
</comment>
<dbReference type="SUPFAM" id="SSF53822">
    <property type="entry name" value="Periplasmic binding protein-like I"/>
    <property type="match status" value="1"/>
</dbReference>
<dbReference type="GO" id="GO:0000976">
    <property type="term" value="F:transcription cis-regulatory region binding"/>
    <property type="evidence" value="ECO:0007669"/>
    <property type="project" value="TreeGrafter"/>
</dbReference>
<organism evidence="5 6">
    <name type="scientific">Anaerobacterium chartisolvens</name>
    <dbReference type="NCBI Taxonomy" id="1297424"/>
    <lineage>
        <taxon>Bacteria</taxon>
        <taxon>Bacillati</taxon>
        <taxon>Bacillota</taxon>
        <taxon>Clostridia</taxon>
        <taxon>Eubacteriales</taxon>
        <taxon>Oscillospiraceae</taxon>
        <taxon>Anaerobacterium</taxon>
    </lineage>
</organism>
<evidence type="ECO:0000313" key="5">
    <source>
        <dbReference type="EMBL" id="RCX09339.1"/>
    </source>
</evidence>
<evidence type="ECO:0000256" key="3">
    <source>
        <dbReference type="ARBA" id="ARBA00023163"/>
    </source>
</evidence>
<reference evidence="5 6" key="1">
    <citation type="submission" date="2018-07" db="EMBL/GenBank/DDBJ databases">
        <title>Genomic Encyclopedia of Type Strains, Phase IV (KMG-IV): sequencing the most valuable type-strain genomes for metagenomic binning, comparative biology and taxonomic classification.</title>
        <authorList>
            <person name="Goeker M."/>
        </authorList>
    </citation>
    <scope>NUCLEOTIDE SEQUENCE [LARGE SCALE GENOMIC DNA]</scope>
    <source>
        <strain evidence="5 6">DSM 27016</strain>
    </source>
</reference>
<evidence type="ECO:0000259" key="4">
    <source>
        <dbReference type="PROSITE" id="PS50949"/>
    </source>
</evidence>
<dbReference type="GO" id="GO:0003700">
    <property type="term" value="F:DNA-binding transcription factor activity"/>
    <property type="evidence" value="ECO:0007669"/>
    <property type="project" value="InterPro"/>
</dbReference>
<protein>
    <submittedName>
        <fullName evidence="5">DNA-binding LacI/PurR family transcriptional regulator</fullName>
    </submittedName>
</protein>